<evidence type="ECO:0000313" key="1">
    <source>
        <dbReference type="EMBL" id="RPD89257.1"/>
    </source>
</evidence>
<comment type="caution">
    <text evidence="1">The sequence shown here is derived from an EMBL/GenBank/DDBJ whole genome shotgun (WGS) entry which is preliminary data.</text>
</comment>
<accession>A0A3N4N531</accession>
<organism evidence="1 2">
    <name type="scientific">Neisseria weixii</name>
    <dbReference type="NCBI Taxonomy" id="1853276"/>
    <lineage>
        <taxon>Bacteria</taxon>
        <taxon>Pseudomonadati</taxon>
        <taxon>Pseudomonadota</taxon>
        <taxon>Betaproteobacteria</taxon>
        <taxon>Neisseriales</taxon>
        <taxon>Neisseriaceae</taxon>
        <taxon>Neisseria</taxon>
    </lineage>
</organism>
<evidence type="ECO:0000313" key="2">
    <source>
        <dbReference type="Proteomes" id="UP000272412"/>
    </source>
</evidence>
<name>A0A3N4N531_9NEIS</name>
<dbReference type="Proteomes" id="UP000272412">
    <property type="component" value="Unassembled WGS sequence"/>
</dbReference>
<dbReference type="AlphaFoldDB" id="A0A3N4N531"/>
<gene>
    <name evidence="1" type="ORF">EGK74_04220</name>
</gene>
<keyword evidence="2" id="KW-1185">Reference proteome</keyword>
<sequence length="69" mass="8082">MNHTAVYRVYRDTWDTGQPHTSYTVEIMRPDNQRWQRIAVADTREGALLAARLFCSRYGWQLSDGHTPN</sequence>
<dbReference type="OrthoDB" id="9859946at2"/>
<dbReference type="EMBL" id="RPFL01000008">
    <property type="protein sequence ID" value="RPD89257.1"/>
    <property type="molecule type" value="Genomic_DNA"/>
</dbReference>
<protein>
    <submittedName>
        <fullName evidence="1">Uncharacterized protein</fullName>
    </submittedName>
</protein>
<reference evidence="1 2" key="1">
    <citation type="submission" date="2018-11" db="EMBL/GenBank/DDBJ databases">
        <title>Neisseria weixii sp. nov. isolated from the rectal contents of plateau pika (Ochotona cruzoniae).</title>
        <authorList>
            <person name="Zhang G."/>
        </authorList>
    </citation>
    <scope>NUCLEOTIDE SEQUENCE [LARGE SCALE GENOMIC DNA]</scope>
    <source>
        <strain evidence="1 2">10009</strain>
    </source>
</reference>
<proteinExistence type="predicted"/>
<dbReference type="RefSeq" id="WP_123804404.1">
    <property type="nucleotide sequence ID" value="NZ_RPFL01000008.1"/>
</dbReference>